<evidence type="ECO:0000313" key="2">
    <source>
        <dbReference type="Proteomes" id="UP000092683"/>
    </source>
</evidence>
<accession>A0A1B9CSS7</accession>
<dbReference type="InterPro" id="IPR011009">
    <property type="entry name" value="Kinase-like_dom_sf"/>
</dbReference>
<comment type="caution">
    <text evidence="1">The sequence shown here is derived from an EMBL/GenBank/DDBJ whole genome shotgun (WGS) entry which is preliminary data.</text>
</comment>
<protein>
    <recommendedName>
        <fullName evidence="3">Aminoglycoside phosphotransferase domain-containing protein</fullName>
    </recommendedName>
</protein>
<evidence type="ECO:0008006" key="3">
    <source>
        <dbReference type="Google" id="ProtNLM"/>
    </source>
</evidence>
<name>A0A1B9CSS7_MYCMA</name>
<dbReference type="Proteomes" id="UP000092683">
    <property type="component" value="Unassembled WGS sequence"/>
</dbReference>
<dbReference type="SUPFAM" id="SSF56112">
    <property type="entry name" value="Protein kinase-like (PK-like)"/>
    <property type="match status" value="1"/>
</dbReference>
<organism evidence="1 2">
    <name type="scientific">Mycobacterium malmoense</name>
    <dbReference type="NCBI Taxonomy" id="1780"/>
    <lineage>
        <taxon>Bacteria</taxon>
        <taxon>Bacillati</taxon>
        <taxon>Actinomycetota</taxon>
        <taxon>Actinomycetes</taxon>
        <taxon>Mycobacteriales</taxon>
        <taxon>Mycobacteriaceae</taxon>
        <taxon>Mycobacterium</taxon>
    </lineage>
</organism>
<dbReference type="EMBL" id="MBEE01000232">
    <property type="protein sequence ID" value="OCB45504.1"/>
    <property type="molecule type" value="Genomic_DNA"/>
</dbReference>
<gene>
    <name evidence="1" type="ORF">A5677_05025</name>
</gene>
<dbReference type="AlphaFoldDB" id="A0A1B9CSS7"/>
<proteinExistence type="predicted"/>
<sequence>MNSEPSTPRWAVGDRYALAFPADPAALAVGGAPFLTRAFLASGALRDNSVTRIVGFREVAGGSTGRKVALSVEYARPAAELHTDLFVKFSRDFDDPARDRGKTQMEPEVRFAALSRAPEFPIAVPEVQFADYHGPSGTGVLITERIRFGENGIERQYHKCLDYEMPEPLEHYRALLTALARLAGAHRSGRLPTELTARFPLDVAAATVGERAPLSAEALNRRVDQLAELAETRPGVLPSSCSPAFIARLRADAPRFALAEDTIAGLLAGDSDYVALCHWNANIDNAWFWRETDGALRCGLMDWGCVAQMNVGMAIWGAMSGAETDLWDAHLDDLLRLFTSEFRRHGGPDIDPARLRRHTLLYAASMGVAWLLGVPALIRKRFEAVPDTRRHTLIRDDEGVRASLQMLSNLLVLWERHRFGELLDAALAEGRR</sequence>
<reference evidence="1 2" key="1">
    <citation type="submission" date="2016-06" db="EMBL/GenBank/DDBJ databases">
        <authorList>
            <person name="Kjaerup R.B."/>
            <person name="Dalgaard T.S."/>
            <person name="Juul-Madsen H.R."/>
        </authorList>
    </citation>
    <scope>NUCLEOTIDE SEQUENCE [LARGE SCALE GENOMIC DNA]</scope>
    <source>
        <strain evidence="1 2">E3012</strain>
    </source>
</reference>
<evidence type="ECO:0000313" key="1">
    <source>
        <dbReference type="EMBL" id="OCB45504.1"/>
    </source>
</evidence>